<dbReference type="AlphaFoldDB" id="A0A6S7AQH5"/>
<proteinExistence type="predicted"/>
<feature type="compositionally biased region" description="Basic and acidic residues" evidence="1">
    <location>
        <begin position="76"/>
        <end position="92"/>
    </location>
</feature>
<reference evidence="2 3" key="1">
    <citation type="submission" date="2020-04" db="EMBL/GenBank/DDBJ databases">
        <authorList>
            <person name="De Canck E."/>
        </authorList>
    </citation>
    <scope>NUCLEOTIDE SEQUENCE [LARGE SCALE GENOMIC DNA]</scope>
    <source>
        <strain evidence="2 3">LMG 3441</strain>
    </source>
</reference>
<dbReference type="EMBL" id="CADIJQ010000018">
    <property type="protein sequence ID" value="CAB3743596.1"/>
    <property type="molecule type" value="Genomic_DNA"/>
</dbReference>
<sequence>MKITNEWLLQWQTQNGGYNKRQLMLLGVGWPPKRGWKYDLFGLEIPNEVARVFEAASGRDAPCERTSTGQSGADGARVDRAAEQVPSEHLRR</sequence>
<accession>A0A6S7AQH5</accession>
<dbReference type="RefSeq" id="WP_175171913.1">
    <property type="nucleotide sequence ID" value="NZ_CADIJQ010000018.1"/>
</dbReference>
<gene>
    <name evidence="2" type="ORF">LMG3441_06013</name>
</gene>
<evidence type="ECO:0000313" key="3">
    <source>
        <dbReference type="Proteomes" id="UP000494269"/>
    </source>
</evidence>
<protein>
    <submittedName>
        <fullName evidence="2">Uncharacterized protein</fullName>
    </submittedName>
</protein>
<dbReference type="Proteomes" id="UP000494269">
    <property type="component" value="Unassembled WGS sequence"/>
</dbReference>
<evidence type="ECO:0000313" key="2">
    <source>
        <dbReference type="EMBL" id="CAB3743596.1"/>
    </source>
</evidence>
<name>A0A6S7AQH5_9BURK</name>
<evidence type="ECO:0000256" key="1">
    <source>
        <dbReference type="SAM" id="MobiDB-lite"/>
    </source>
</evidence>
<keyword evidence="3" id="KW-1185">Reference proteome</keyword>
<feature type="region of interest" description="Disordered" evidence="1">
    <location>
        <begin position="57"/>
        <end position="92"/>
    </location>
</feature>
<organism evidence="2 3">
    <name type="scientific">Achromobacter kerstersii</name>
    <dbReference type="NCBI Taxonomy" id="1353890"/>
    <lineage>
        <taxon>Bacteria</taxon>
        <taxon>Pseudomonadati</taxon>
        <taxon>Pseudomonadota</taxon>
        <taxon>Betaproteobacteria</taxon>
        <taxon>Burkholderiales</taxon>
        <taxon>Alcaligenaceae</taxon>
        <taxon>Achromobacter</taxon>
    </lineage>
</organism>